<dbReference type="PIRSF" id="PIRSF000412">
    <property type="entry name" value="SHMT"/>
    <property type="match status" value="1"/>
</dbReference>
<comment type="similarity">
    <text evidence="2 6">Belongs to the SHMT family.</text>
</comment>
<dbReference type="InterPro" id="IPR015422">
    <property type="entry name" value="PyrdxlP-dep_Trfase_small"/>
</dbReference>
<dbReference type="Proteomes" id="UP001204798">
    <property type="component" value="Unassembled WGS sequence"/>
</dbReference>
<dbReference type="EC" id="2.1.2.1" evidence="6"/>
<dbReference type="PANTHER" id="PTHR11680">
    <property type="entry name" value="SERINE HYDROXYMETHYLTRANSFERASE"/>
    <property type="match status" value="1"/>
</dbReference>
<comment type="catalytic activity">
    <reaction evidence="6">
        <text>(6R)-5,10-methylene-5,6,7,8-tetrahydrofolate + glycine + H2O = (6S)-5,6,7,8-tetrahydrofolate + L-serine</text>
        <dbReference type="Rhea" id="RHEA:15481"/>
        <dbReference type="ChEBI" id="CHEBI:15377"/>
        <dbReference type="ChEBI" id="CHEBI:15636"/>
        <dbReference type="ChEBI" id="CHEBI:33384"/>
        <dbReference type="ChEBI" id="CHEBI:57305"/>
        <dbReference type="ChEBI" id="CHEBI:57453"/>
        <dbReference type="EC" id="2.1.2.1"/>
    </reaction>
</comment>
<evidence type="ECO:0000256" key="2">
    <source>
        <dbReference type="ARBA" id="ARBA00006376"/>
    </source>
</evidence>
<dbReference type="InterPro" id="IPR015421">
    <property type="entry name" value="PyrdxlP-dep_Trfase_major"/>
</dbReference>
<dbReference type="RefSeq" id="WP_259094541.1">
    <property type="nucleotide sequence ID" value="NZ_CP130454.1"/>
</dbReference>
<dbReference type="InterPro" id="IPR001085">
    <property type="entry name" value="Ser_HO-MeTrfase"/>
</dbReference>
<feature type="binding site" evidence="6">
    <location>
        <begin position="125"/>
        <end position="127"/>
    </location>
    <ligand>
        <name>(6S)-5,6,7,8-tetrahydrofolate</name>
        <dbReference type="ChEBI" id="CHEBI:57453"/>
    </ligand>
</feature>
<evidence type="ECO:0000313" key="8">
    <source>
        <dbReference type="EMBL" id="MCS3918570.1"/>
    </source>
</evidence>
<feature type="binding site" evidence="6">
    <location>
        <position position="121"/>
    </location>
    <ligand>
        <name>(6S)-5,6,7,8-tetrahydrofolate</name>
        <dbReference type="ChEBI" id="CHEBI:57453"/>
    </ligand>
</feature>
<evidence type="ECO:0000256" key="4">
    <source>
        <dbReference type="ARBA" id="ARBA00022679"/>
    </source>
</evidence>
<protein>
    <recommendedName>
        <fullName evidence="6">Serine hydroxymethyltransferase</fullName>
        <shortName evidence="6">SHMT</shortName>
        <shortName evidence="6">Serine methylase</shortName>
        <ecNumber evidence="6">2.1.2.1</ecNumber>
    </recommendedName>
</protein>
<evidence type="ECO:0000256" key="3">
    <source>
        <dbReference type="ARBA" id="ARBA00022563"/>
    </source>
</evidence>
<sequence length="434" mass="47840">MSRLFEALLEADAEIFEAILADIERQNLYLNLIASENYTSQAVLAALANPMQNKYAEGYPGRRYYGGCDFVDIAEKLAIERAKQLFGAEHANVQPHAGVQANMAVYFACLSPGDVILGPALAHGGHLSHGAPVTASGKLYRVVQYGVRRDTETIDFDQVRQLAKEHKPKLIICGYSAYSRTVEFDKFREIADEVGALLMADIAHIAGLVAAGAHPSPVPYCEFVTTTTHKTLRGPRGALILCKSEWAQAIDKAVFPGTQGGPFMHVIAAKAVCFKEAMTEEFKRNQFQTVANARALADELQRQGFRIVSGGTDNHLMLVDLRPFNPDLTGADAEKLLQRAHIIVNKNAIPFDERPPMKASGIRIGTPACTTRGMREDEMKQIAHWIAQVLKDPTDETIERVKNEVIELCQQFPVYSDLWETMKALRLGATVEAS</sequence>
<dbReference type="CDD" id="cd00378">
    <property type="entry name" value="SHMT"/>
    <property type="match status" value="1"/>
</dbReference>
<evidence type="ECO:0000259" key="7">
    <source>
        <dbReference type="Pfam" id="PF00464"/>
    </source>
</evidence>
<comment type="subunit">
    <text evidence="6">Homodimer.</text>
</comment>
<gene>
    <name evidence="6" type="primary">glyA</name>
    <name evidence="8" type="ORF">M2350_000970</name>
</gene>
<dbReference type="GO" id="GO:0004372">
    <property type="term" value="F:glycine hydroxymethyltransferase activity"/>
    <property type="evidence" value="ECO:0007669"/>
    <property type="project" value="UniProtKB-EC"/>
</dbReference>
<keyword evidence="3 6" id="KW-0554">One-carbon metabolism</keyword>
<comment type="function">
    <text evidence="6">Catalyzes the reversible interconversion of serine and glycine with tetrahydrofolate (THF) serving as the one-carbon carrier. This reaction serves as the major source of one-carbon groups required for the biosynthesis of purines, thymidylate, methionine, and other important biomolecules. Also exhibits THF-independent aldolase activity toward beta-hydroxyamino acids, producing glycine and aldehydes, via a retro-aldol mechanism.</text>
</comment>
<comment type="caution">
    <text evidence="8">The sequence shown here is derived from an EMBL/GenBank/DDBJ whole genome shotgun (WGS) entry which is preliminary data.</text>
</comment>
<dbReference type="SUPFAM" id="SSF53383">
    <property type="entry name" value="PLP-dependent transferases"/>
    <property type="match status" value="1"/>
</dbReference>
<dbReference type="Pfam" id="PF00464">
    <property type="entry name" value="SHMT"/>
    <property type="match status" value="1"/>
</dbReference>
<dbReference type="InterPro" id="IPR015424">
    <property type="entry name" value="PyrdxlP-dep_Trfase"/>
</dbReference>
<organism evidence="8 9">
    <name type="scientific">Candidatus Fervidibacter sacchari</name>
    <dbReference type="NCBI Taxonomy" id="1448929"/>
    <lineage>
        <taxon>Bacteria</taxon>
        <taxon>Candidatus Fervidibacterota</taxon>
        <taxon>Candidatus Fervidibacter</taxon>
    </lineage>
</organism>
<feature type="domain" description="Serine hydroxymethyltransferase-like" evidence="7">
    <location>
        <begin position="10"/>
        <end position="386"/>
    </location>
</feature>
<dbReference type="NCBIfam" id="NF000586">
    <property type="entry name" value="PRK00011.1"/>
    <property type="match status" value="1"/>
</dbReference>
<feature type="site" description="Plays an important role in substrate specificity" evidence="6">
    <location>
        <position position="229"/>
    </location>
</feature>
<feature type="binding site" evidence="6">
    <location>
        <position position="245"/>
    </location>
    <ligand>
        <name>(6S)-5,6,7,8-tetrahydrofolate</name>
        <dbReference type="ChEBI" id="CHEBI:57453"/>
    </ligand>
</feature>
<comment type="pathway">
    <text evidence="6">One-carbon metabolism; tetrahydrofolate interconversion.</text>
</comment>
<dbReference type="InterPro" id="IPR019798">
    <property type="entry name" value="Ser_HO-MeTrfase_PLP_BS"/>
</dbReference>
<accession>A0ABT2EL54</accession>
<dbReference type="EMBL" id="JANUCP010000002">
    <property type="protein sequence ID" value="MCS3918570.1"/>
    <property type="molecule type" value="Genomic_DNA"/>
</dbReference>
<comment type="subcellular location">
    <subcellularLocation>
        <location evidence="6">Cytoplasm</location>
    </subcellularLocation>
</comment>
<dbReference type="PANTHER" id="PTHR11680:SF35">
    <property type="entry name" value="SERINE HYDROXYMETHYLTRANSFERASE 1"/>
    <property type="match status" value="1"/>
</dbReference>
<keyword evidence="9" id="KW-1185">Reference proteome</keyword>
<comment type="caution">
    <text evidence="6">Lacks conserved residue(s) required for the propagation of feature annotation.</text>
</comment>
<dbReference type="Gene3D" id="3.40.640.10">
    <property type="entry name" value="Type I PLP-dependent aspartate aminotransferase-like (Major domain)"/>
    <property type="match status" value="1"/>
</dbReference>
<keyword evidence="6" id="KW-0963">Cytoplasm</keyword>
<dbReference type="HAMAP" id="MF_00051">
    <property type="entry name" value="SHMT"/>
    <property type="match status" value="1"/>
</dbReference>
<keyword evidence="4 6" id="KW-0808">Transferase</keyword>
<comment type="cofactor">
    <cofactor evidence="1 6">
        <name>pyridoxal 5'-phosphate</name>
        <dbReference type="ChEBI" id="CHEBI:597326"/>
    </cofactor>
</comment>
<reference evidence="8 9" key="1">
    <citation type="submission" date="2022-08" db="EMBL/GenBank/DDBJ databases">
        <title>Bacterial and archaeal communities from various locations to study Microbial Dark Matter (Phase II).</title>
        <authorList>
            <person name="Stepanauskas R."/>
        </authorList>
    </citation>
    <scope>NUCLEOTIDE SEQUENCE [LARGE SCALE GENOMIC DNA]</scope>
    <source>
        <strain evidence="8 9">PD1</strain>
    </source>
</reference>
<proteinExistence type="inferred from homology"/>
<feature type="modified residue" description="N6-(pyridoxal phosphate)lysine" evidence="6">
    <location>
        <position position="230"/>
    </location>
</feature>
<dbReference type="Gene3D" id="3.90.1150.10">
    <property type="entry name" value="Aspartate Aminotransferase, domain 1"/>
    <property type="match status" value="1"/>
</dbReference>
<evidence type="ECO:0000313" key="9">
    <source>
        <dbReference type="Proteomes" id="UP001204798"/>
    </source>
</evidence>
<dbReference type="PROSITE" id="PS00096">
    <property type="entry name" value="SHMT"/>
    <property type="match status" value="1"/>
</dbReference>
<dbReference type="InterPro" id="IPR049943">
    <property type="entry name" value="Ser_HO-MeTrfase-like"/>
</dbReference>
<name>A0ABT2EL54_9BACT</name>
<evidence type="ECO:0000256" key="6">
    <source>
        <dbReference type="HAMAP-Rule" id="MF_00051"/>
    </source>
</evidence>
<comment type="pathway">
    <text evidence="6">Amino-acid biosynthesis; glycine biosynthesis; glycine from L-serine: step 1/1.</text>
</comment>
<dbReference type="InterPro" id="IPR039429">
    <property type="entry name" value="SHMT-like_dom"/>
</dbReference>
<evidence type="ECO:0000256" key="1">
    <source>
        <dbReference type="ARBA" id="ARBA00001933"/>
    </source>
</evidence>
<keyword evidence="6" id="KW-0028">Amino-acid biosynthesis</keyword>
<evidence type="ECO:0000256" key="5">
    <source>
        <dbReference type="ARBA" id="ARBA00022898"/>
    </source>
</evidence>
<keyword evidence="5 6" id="KW-0663">Pyridoxal phosphate</keyword>